<dbReference type="EMBL" id="LXQA010103326">
    <property type="protein sequence ID" value="MCI16982.1"/>
    <property type="molecule type" value="Genomic_DNA"/>
</dbReference>
<evidence type="ECO:0000313" key="2">
    <source>
        <dbReference type="Proteomes" id="UP000265520"/>
    </source>
</evidence>
<organism evidence="1 2">
    <name type="scientific">Trifolium medium</name>
    <dbReference type="NCBI Taxonomy" id="97028"/>
    <lineage>
        <taxon>Eukaryota</taxon>
        <taxon>Viridiplantae</taxon>
        <taxon>Streptophyta</taxon>
        <taxon>Embryophyta</taxon>
        <taxon>Tracheophyta</taxon>
        <taxon>Spermatophyta</taxon>
        <taxon>Magnoliopsida</taxon>
        <taxon>eudicotyledons</taxon>
        <taxon>Gunneridae</taxon>
        <taxon>Pentapetalae</taxon>
        <taxon>rosids</taxon>
        <taxon>fabids</taxon>
        <taxon>Fabales</taxon>
        <taxon>Fabaceae</taxon>
        <taxon>Papilionoideae</taxon>
        <taxon>50 kb inversion clade</taxon>
        <taxon>NPAAA clade</taxon>
        <taxon>Hologalegina</taxon>
        <taxon>IRL clade</taxon>
        <taxon>Trifolieae</taxon>
        <taxon>Trifolium</taxon>
    </lineage>
</organism>
<proteinExistence type="predicted"/>
<keyword evidence="2" id="KW-1185">Reference proteome</keyword>
<comment type="caution">
    <text evidence="1">The sequence shown here is derived from an EMBL/GenBank/DDBJ whole genome shotgun (WGS) entry which is preliminary data.</text>
</comment>
<evidence type="ECO:0000313" key="1">
    <source>
        <dbReference type="EMBL" id="MCI16982.1"/>
    </source>
</evidence>
<feature type="non-terminal residue" evidence="1">
    <location>
        <position position="1"/>
    </location>
</feature>
<dbReference type="AlphaFoldDB" id="A0A392PZA5"/>
<protein>
    <submittedName>
        <fullName evidence="1">Uncharacterized protein</fullName>
    </submittedName>
</protein>
<accession>A0A392PZA5</accession>
<sequence>VVDKRDKLAAGSGYYMKGMGLVMELRLVVGCEYGYGVVNMKLAMRGTKFMDESTKC</sequence>
<dbReference type="Proteomes" id="UP000265520">
    <property type="component" value="Unassembled WGS sequence"/>
</dbReference>
<reference evidence="1 2" key="1">
    <citation type="journal article" date="2018" name="Front. Plant Sci.">
        <title>Red Clover (Trifolium pratense) and Zigzag Clover (T. medium) - A Picture of Genomic Similarities and Differences.</title>
        <authorList>
            <person name="Dluhosova J."/>
            <person name="Istvanek J."/>
            <person name="Nedelnik J."/>
            <person name="Repkova J."/>
        </authorList>
    </citation>
    <scope>NUCLEOTIDE SEQUENCE [LARGE SCALE GENOMIC DNA]</scope>
    <source>
        <strain evidence="2">cv. 10/8</strain>
        <tissue evidence="1">Leaf</tissue>
    </source>
</reference>
<name>A0A392PZA5_9FABA</name>